<feature type="chain" id="PRO_5047529400" evidence="5">
    <location>
        <begin position="20"/>
        <end position="412"/>
    </location>
</feature>
<dbReference type="Pfam" id="PF17820">
    <property type="entry name" value="PDZ_6"/>
    <property type="match status" value="1"/>
</dbReference>
<dbReference type="Gene3D" id="2.40.10.120">
    <property type="match status" value="1"/>
</dbReference>
<dbReference type="SUPFAM" id="SSF50156">
    <property type="entry name" value="PDZ domain-like"/>
    <property type="match status" value="2"/>
</dbReference>
<dbReference type="PRINTS" id="PR00834">
    <property type="entry name" value="PROTEASES2C"/>
</dbReference>
<dbReference type="Pfam" id="PF00595">
    <property type="entry name" value="PDZ"/>
    <property type="match status" value="1"/>
</dbReference>
<keyword evidence="5" id="KW-0732">Signal</keyword>
<comment type="similarity">
    <text evidence="1">Belongs to the peptidase S1C family.</text>
</comment>
<feature type="signal peptide" evidence="5">
    <location>
        <begin position="1"/>
        <end position="19"/>
    </location>
</feature>
<dbReference type="SUPFAM" id="SSF50494">
    <property type="entry name" value="Trypsin-like serine proteases"/>
    <property type="match status" value="1"/>
</dbReference>
<organism evidence="7 8">
    <name type="scientific">Candidatus Synchoanobacter obligatus</name>
    <dbReference type="NCBI Taxonomy" id="2919597"/>
    <lineage>
        <taxon>Bacteria</taxon>
        <taxon>Pseudomonadati</taxon>
        <taxon>Pseudomonadota</taxon>
        <taxon>Gammaproteobacteria</taxon>
        <taxon>Candidatus Comchoanobacterales</taxon>
        <taxon>Candidatus Comchoanobacteraceae</taxon>
        <taxon>Candidatus Synchoanobacter</taxon>
    </lineage>
</organism>
<evidence type="ECO:0000256" key="2">
    <source>
        <dbReference type="ARBA" id="ARBA00022670"/>
    </source>
</evidence>
<dbReference type="Gene3D" id="2.30.42.10">
    <property type="match status" value="2"/>
</dbReference>
<dbReference type="Pfam" id="PF13365">
    <property type="entry name" value="Trypsin_2"/>
    <property type="match status" value="1"/>
</dbReference>
<evidence type="ECO:0000313" key="7">
    <source>
        <dbReference type="EMBL" id="MCP8352557.1"/>
    </source>
</evidence>
<dbReference type="Proteomes" id="UP001320768">
    <property type="component" value="Unassembled WGS sequence"/>
</dbReference>
<evidence type="ECO:0000256" key="4">
    <source>
        <dbReference type="ARBA" id="ARBA00022825"/>
    </source>
</evidence>
<keyword evidence="4" id="KW-0720">Serine protease</keyword>
<protein>
    <submittedName>
        <fullName evidence="7">Trypsin-like peptidase domain-containing protein</fullName>
    </submittedName>
</protein>
<evidence type="ECO:0000256" key="1">
    <source>
        <dbReference type="ARBA" id="ARBA00010541"/>
    </source>
</evidence>
<dbReference type="InterPro" id="IPR001940">
    <property type="entry name" value="Peptidase_S1C"/>
</dbReference>
<comment type="caution">
    <text evidence="7">The sequence shown here is derived from an EMBL/GenBank/DDBJ whole genome shotgun (WGS) entry which is preliminary data.</text>
</comment>
<dbReference type="RefSeq" id="WP_258569663.1">
    <property type="nucleotide sequence ID" value="NZ_JAKUDN010000002.1"/>
</dbReference>
<keyword evidence="8" id="KW-1185">Reference proteome</keyword>
<dbReference type="SMART" id="SM00228">
    <property type="entry name" value="PDZ"/>
    <property type="match status" value="2"/>
</dbReference>
<accession>A0ABT1L5V6</accession>
<proteinExistence type="inferred from homology"/>
<evidence type="ECO:0000313" key="8">
    <source>
        <dbReference type="Proteomes" id="UP001320768"/>
    </source>
</evidence>
<dbReference type="InterPro" id="IPR001478">
    <property type="entry name" value="PDZ"/>
</dbReference>
<dbReference type="InterPro" id="IPR009003">
    <property type="entry name" value="Peptidase_S1_PA"/>
</dbReference>
<dbReference type="EMBL" id="JAKUDN010000002">
    <property type="protein sequence ID" value="MCP8352557.1"/>
    <property type="molecule type" value="Genomic_DNA"/>
</dbReference>
<keyword evidence="2" id="KW-0645">Protease</keyword>
<dbReference type="InterPro" id="IPR041489">
    <property type="entry name" value="PDZ_6"/>
</dbReference>
<feature type="domain" description="PDZ" evidence="6">
    <location>
        <begin position="224"/>
        <end position="304"/>
    </location>
</feature>
<evidence type="ECO:0000256" key="5">
    <source>
        <dbReference type="SAM" id="SignalP"/>
    </source>
</evidence>
<dbReference type="PANTHER" id="PTHR22939:SF129">
    <property type="entry name" value="SERINE PROTEASE HTRA2, MITOCHONDRIAL"/>
    <property type="match status" value="1"/>
</dbReference>
<sequence length="412" mass="44881">MFFLRVFFTFLSLASLASSDNTPHDFMESVVGVYVEYYDHNTGQNKAFGSGVIVSEDGYIVTNHHVIQQAMQIVVQTHEGQRAVARVIGAAPEFDISVLKIEPLPNQPFKPISIGESHHLHAGDSVTAIGNAFGFDQTLTHGVVSHIDRQVSLSSRVKSYIQVDAAVNPGNSGGALVNKNGELVGIVSGIFGPKFNIGIAFAIPADIATPVIKQLINKGHVNPGWIGMATQSLTPEIKDALDISNHDGVLVSEVYPGSPAERANLEAKDVILAVNDINILSPQHFASLITAQGNQTLLSMSYLRGHKVFTTRIKTDSPHQRPNNSLGTWGLNLMEYQHMQLDGKVDQGIEVHQVSYPSSAALSGIQTGDVIKSVDNIPIRSFNDIKQNAFQPNKTHLIEIQRQQQIFFVPIR</sequence>
<keyword evidence="3" id="KW-0378">Hydrolase</keyword>
<dbReference type="InterPro" id="IPR036034">
    <property type="entry name" value="PDZ_sf"/>
</dbReference>
<dbReference type="PROSITE" id="PS50106">
    <property type="entry name" value="PDZ"/>
    <property type="match status" value="1"/>
</dbReference>
<gene>
    <name evidence="7" type="ORF">MKS91_04565</name>
</gene>
<evidence type="ECO:0000256" key="3">
    <source>
        <dbReference type="ARBA" id="ARBA00022801"/>
    </source>
</evidence>
<reference evidence="7 8" key="1">
    <citation type="journal article" date="2022" name="Nat. Microbiol.">
        <title>The microbiome of a bacterivorous marine choanoflagellate contains a resource-demanding obligate bacterial associate.</title>
        <authorList>
            <person name="Needham D.M."/>
            <person name="Poirier C."/>
            <person name="Bachy C."/>
            <person name="George E.E."/>
            <person name="Wilken S."/>
            <person name="Yung C.C.M."/>
            <person name="Limardo A.J."/>
            <person name="Morando M."/>
            <person name="Sudek L."/>
            <person name="Malmstrom R.R."/>
            <person name="Keeling P.J."/>
            <person name="Santoro A.E."/>
            <person name="Worden A.Z."/>
        </authorList>
    </citation>
    <scope>NUCLEOTIDE SEQUENCE [LARGE SCALE GENOMIC DNA]</scope>
    <source>
        <strain evidence="7 8">Comchoano-2</strain>
    </source>
</reference>
<evidence type="ECO:0000259" key="6">
    <source>
        <dbReference type="PROSITE" id="PS50106"/>
    </source>
</evidence>
<name>A0ABT1L5V6_9GAMM</name>
<dbReference type="PANTHER" id="PTHR22939">
    <property type="entry name" value="SERINE PROTEASE FAMILY S1C HTRA-RELATED"/>
    <property type="match status" value="1"/>
</dbReference>